<dbReference type="SMART" id="SM00314">
    <property type="entry name" value="RA"/>
    <property type="match status" value="1"/>
</dbReference>
<dbReference type="PANTHER" id="PTHR11243:SF38">
    <property type="entry name" value="GROWTH FACTOR RECEPTOR-BOUND PROTEIN 14-LIKE ISOFORM X1"/>
    <property type="match status" value="1"/>
</dbReference>
<proteinExistence type="predicted"/>
<comment type="caution">
    <text evidence="8">The sequence shown here is derived from an EMBL/GenBank/DDBJ whole genome shotgun (WGS) entry which is preliminary data.</text>
</comment>
<dbReference type="InterPro" id="IPR039665">
    <property type="entry name" value="PH_APBB1IP"/>
</dbReference>
<dbReference type="PANTHER" id="PTHR11243">
    <property type="entry name" value="GROWTH FACTOR RECEPTOR-BOUND PROTEIN"/>
    <property type="match status" value="1"/>
</dbReference>
<dbReference type="GO" id="GO:0005737">
    <property type="term" value="C:cytoplasm"/>
    <property type="evidence" value="ECO:0007669"/>
    <property type="project" value="UniProtKB-SubCell"/>
</dbReference>
<dbReference type="PRINTS" id="PR00401">
    <property type="entry name" value="SH2DOMAIN"/>
</dbReference>
<dbReference type="Pfam" id="PF21989">
    <property type="entry name" value="RA_2"/>
    <property type="match status" value="1"/>
</dbReference>
<evidence type="ECO:0008006" key="10">
    <source>
        <dbReference type="Google" id="ProtNLM"/>
    </source>
</evidence>
<dbReference type="Proteomes" id="UP001378592">
    <property type="component" value="Unassembled WGS sequence"/>
</dbReference>
<feature type="compositionally biased region" description="Low complexity" evidence="5">
    <location>
        <begin position="23"/>
        <end position="37"/>
    </location>
</feature>
<dbReference type="InterPro" id="IPR039664">
    <property type="entry name" value="GRB/APBB1IP"/>
</dbReference>
<name>A0AAN9Z6E7_9ORTH</name>
<sequence>MKCSCADAAGSCASYERLPAVPSTGSGSASTSASTSASVLDDGFAFDARLSALRRRDDLDKDASNEKEEELVFFNDDGSFQTAVVGRDLRASDLCQLLALKNRVAKDVNWTLVEHWVDFGLERNLEDHEEVLAAHWDMQCSFGRRAEKRFVFRKDFRKYEFFHNPQQFFPADMVDMSRCEELTGVPASDHATALQTLLLNNGDCPPIFSHVWVREANKQVWNKAFLLLKNRCLYLSYKIQVVAKFLRSKDGPGTVCSGPSKDKGGDADSLQVFASLVDYNVYTTLNAKNQFRAPTEFGLFLRPTASAAEAATEDSGLRCLACESERARLCWVTAMRLAKYGKQLRENYRAFKNKQVESNSPKEYNSYTVPNESVRSRVAMDFTGSVGRIVEDPKEAKAIAVAEGYSWKRRWRPTARHSAATMCHLQGLESGVHITQPWFHSGMSRDQAAQLISRHGTVDGVFLVRESRSSPGSFVLTFKCGSKVLHTQIQPVMDPVREALCYSLDSGVTKFYDLLQLVEFYQLNAGCLPTRLTHYVVQSPSGLLPSEKSVAHSPASF</sequence>
<keyword evidence="3 4" id="KW-0727">SH2 domain</keyword>
<dbReference type="GO" id="GO:0007165">
    <property type="term" value="P:signal transduction"/>
    <property type="evidence" value="ECO:0007669"/>
    <property type="project" value="InterPro"/>
</dbReference>
<dbReference type="InterPro" id="IPR000980">
    <property type="entry name" value="SH2"/>
</dbReference>
<dbReference type="Gene3D" id="3.10.20.90">
    <property type="entry name" value="Phosphatidylinositol 3-kinase Catalytic Subunit, Chain A, domain 1"/>
    <property type="match status" value="1"/>
</dbReference>
<dbReference type="Gene3D" id="3.30.505.10">
    <property type="entry name" value="SH2 domain"/>
    <property type="match status" value="1"/>
</dbReference>
<dbReference type="SUPFAM" id="SSF55550">
    <property type="entry name" value="SH2 domain"/>
    <property type="match status" value="1"/>
</dbReference>
<dbReference type="Gene3D" id="2.30.29.30">
    <property type="entry name" value="Pleckstrin-homology domain (PH domain)/Phosphotyrosine-binding domain (PTB)"/>
    <property type="match status" value="1"/>
</dbReference>
<evidence type="ECO:0000256" key="1">
    <source>
        <dbReference type="ARBA" id="ARBA00004496"/>
    </source>
</evidence>
<feature type="domain" description="SH2" evidence="6">
    <location>
        <begin position="438"/>
        <end position="536"/>
    </location>
</feature>
<accession>A0AAN9Z6E7</accession>
<dbReference type="SUPFAM" id="SSF54236">
    <property type="entry name" value="Ubiquitin-like"/>
    <property type="match status" value="1"/>
</dbReference>
<dbReference type="InterPro" id="IPR029071">
    <property type="entry name" value="Ubiquitin-like_domsf"/>
</dbReference>
<organism evidence="8 9">
    <name type="scientific">Gryllus longicercus</name>
    <dbReference type="NCBI Taxonomy" id="2509291"/>
    <lineage>
        <taxon>Eukaryota</taxon>
        <taxon>Metazoa</taxon>
        <taxon>Ecdysozoa</taxon>
        <taxon>Arthropoda</taxon>
        <taxon>Hexapoda</taxon>
        <taxon>Insecta</taxon>
        <taxon>Pterygota</taxon>
        <taxon>Neoptera</taxon>
        <taxon>Polyneoptera</taxon>
        <taxon>Orthoptera</taxon>
        <taxon>Ensifera</taxon>
        <taxon>Gryllidea</taxon>
        <taxon>Grylloidea</taxon>
        <taxon>Gryllidae</taxon>
        <taxon>Gryllinae</taxon>
        <taxon>Gryllus</taxon>
    </lineage>
</organism>
<dbReference type="Pfam" id="PF00017">
    <property type="entry name" value="SH2"/>
    <property type="match status" value="1"/>
</dbReference>
<dbReference type="GO" id="GO:0048699">
    <property type="term" value="P:generation of neurons"/>
    <property type="evidence" value="ECO:0007669"/>
    <property type="project" value="UniProtKB-ARBA"/>
</dbReference>
<comment type="subcellular location">
    <subcellularLocation>
        <location evidence="1">Cytoplasm</location>
    </subcellularLocation>
</comment>
<evidence type="ECO:0000259" key="6">
    <source>
        <dbReference type="PROSITE" id="PS50001"/>
    </source>
</evidence>
<evidence type="ECO:0000259" key="7">
    <source>
        <dbReference type="PROSITE" id="PS50200"/>
    </source>
</evidence>
<feature type="domain" description="Ras-associating" evidence="7">
    <location>
        <begin position="67"/>
        <end position="157"/>
    </location>
</feature>
<dbReference type="CDD" id="cd01259">
    <property type="entry name" value="PH_APBB1IP"/>
    <property type="match status" value="1"/>
</dbReference>
<dbReference type="InterPro" id="IPR015042">
    <property type="entry name" value="BPS-dom"/>
</dbReference>
<dbReference type="InterPro" id="IPR011993">
    <property type="entry name" value="PH-like_dom_sf"/>
</dbReference>
<dbReference type="InterPro" id="IPR000159">
    <property type="entry name" value="RA_dom"/>
</dbReference>
<evidence type="ECO:0000256" key="4">
    <source>
        <dbReference type="PROSITE-ProRule" id="PRU00191"/>
    </source>
</evidence>
<dbReference type="AlphaFoldDB" id="A0AAN9Z6E7"/>
<evidence type="ECO:0000313" key="8">
    <source>
        <dbReference type="EMBL" id="KAK7864569.1"/>
    </source>
</evidence>
<evidence type="ECO:0000313" key="9">
    <source>
        <dbReference type="Proteomes" id="UP001378592"/>
    </source>
</evidence>
<keyword evidence="2" id="KW-0963">Cytoplasm</keyword>
<keyword evidence="9" id="KW-1185">Reference proteome</keyword>
<dbReference type="PROSITE" id="PS50001">
    <property type="entry name" value="SH2"/>
    <property type="match status" value="1"/>
</dbReference>
<dbReference type="SMART" id="SM00252">
    <property type="entry name" value="SH2"/>
    <property type="match status" value="1"/>
</dbReference>
<dbReference type="EMBL" id="JAZDUA010000200">
    <property type="protein sequence ID" value="KAK7864569.1"/>
    <property type="molecule type" value="Genomic_DNA"/>
</dbReference>
<evidence type="ECO:0000256" key="2">
    <source>
        <dbReference type="ARBA" id="ARBA00022490"/>
    </source>
</evidence>
<evidence type="ECO:0000256" key="3">
    <source>
        <dbReference type="ARBA" id="ARBA00022999"/>
    </source>
</evidence>
<reference evidence="8 9" key="1">
    <citation type="submission" date="2024-03" db="EMBL/GenBank/DDBJ databases">
        <title>The genome assembly and annotation of the cricket Gryllus longicercus Weissman &amp; Gray.</title>
        <authorList>
            <person name="Szrajer S."/>
            <person name="Gray D."/>
            <person name="Ylla G."/>
        </authorList>
    </citation>
    <scope>NUCLEOTIDE SEQUENCE [LARGE SCALE GENOMIC DNA]</scope>
    <source>
        <strain evidence="8">DAG 2021-001</strain>
        <tissue evidence="8">Whole body minus gut</tissue>
    </source>
</reference>
<evidence type="ECO:0000256" key="5">
    <source>
        <dbReference type="SAM" id="MobiDB-lite"/>
    </source>
</evidence>
<feature type="region of interest" description="Disordered" evidence="5">
    <location>
        <begin position="17"/>
        <end position="37"/>
    </location>
</feature>
<dbReference type="PROSITE" id="PS50200">
    <property type="entry name" value="RA"/>
    <property type="match status" value="1"/>
</dbReference>
<dbReference type="GO" id="GO:0071944">
    <property type="term" value="C:cell periphery"/>
    <property type="evidence" value="ECO:0007669"/>
    <property type="project" value="UniProtKB-ARBA"/>
</dbReference>
<dbReference type="InterPro" id="IPR036860">
    <property type="entry name" value="SH2_dom_sf"/>
</dbReference>
<protein>
    <recommendedName>
        <fullName evidence="10">Growth factor receptor-bound protein 14</fullName>
    </recommendedName>
</protein>
<gene>
    <name evidence="8" type="ORF">R5R35_007337</name>
</gene>
<dbReference type="Pfam" id="PF08947">
    <property type="entry name" value="BPS"/>
    <property type="match status" value="1"/>
</dbReference>